<sequence length="231" mass="25160">MSQIRTPSLVIIETGVANLASVRALAERLGLQPIVTSDPEEVVRAPFVLLPGVGAFGPAMHKLRERGLDAAIRSRVAEGRPIAGICLGMQLFFEASEESEGVQGLRLLPGKVKRLSGGLPLPQLGWNRIEPEPGSRLLLAGWVYFANSYGVGIEQKFNDGTADTSKAAFPRFDSISIATTTYGSAFISAIEAWRDDRPVLLLCQFHPELSGSFGKNLFARWLELASERRRV</sequence>
<dbReference type="NCBIfam" id="TIGR01855">
    <property type="entry name" value="IMP_synth_hisH"/>
    <property type="match status" value="1"/>
</dbReference>
<dbReference type="GO" id="GO:0016829">
    <property type="term" value="F:lyase activity"/>
    <property type="evidence" value="ECO:0007669"/>
    <property type="project" value="UniProtKB-KW"/>
</dbReference>
<dbReference type="PANTHER" id="PTHR42701:SF1">
    <property type="entry name" value="IMIDAZOLE GLYCEROL PHOSPHATE SYNTHASE SUBUNIT HISH"/>
    <property type="match status" value="1"/>
</dbReference>
<evidence type="ECO:0000256" key="9">
    <source>
        <dbReference type="ARBA" id="ARBA00049534"/>
    </source>
</evidence>
<feature type="active site" description="Nucleophile" evidence="10">
    <location>
        <position position="86"/>
    </location>
</feature>
<name>A0A3P3XJM9_9SPIR</name>
<gene>
    <name evidence="12" type="primary">hisH</name>
    <name evidence="12" type="ORF">SPIROBIBN47_30025</name>
</gene>
<keyword evidence="12" id="KW-0328">Glycosyltransferase</keyword>
<feature type="active site" evidence="10">
    <location>
        <position position="206"/>
    </location>
</feature>
<evidence type="ECO:0000256" key="3">
    <source>
        <dbReference type="ARBA" id="ARBA00022605"/>
    </source>
</evidence>
<feature type="domain" description="Glutamine amidotransferase" evidence="11">
    <location>
        <begin position="46"/>
        <end position="98"/>
    </location>
</feature>
<comment type="catalytic activity">
    <reaction evidence="9">
        <text>L-glutamine + H2O = L-glutamate + NH4(+)</text>
        <dbReference type="Rhea" id="RHEA:15889"/>
        <dbReference type="ChEBI" id="CHEBI:15377"/>
        <dbReference type="ChEBI" id="CHEBI:28938"/>
        <dbReference type="ChEBI" id="CHEBI:29985"/>
        <dbReference type="ChEBI" id="CHEBI:58359"/>
        <dbReference type="EC" id="3.5.1.2"/>
    </reaction>
</comment>
<dbReference type="GO" id="GO:0000105">
    <property type="term" value="P:L-histidine biosynthetic process"/>
    <property type="evidence" value="ECO:0007669"/>
    <property type="project" value="UniProtKB-UniPathway"/>
</dbReference>
<evidence type="ECO:0000256" key="1">
    <source>
        <dbReference type="ARBA" id="ARBA00005091"/>
    </source>
</evidence>
<dbReference type="AlphaFoldDB" id="A0A3P3XJM9"/>
<comment type="catalytic activity">
    <reaction evidence="8">
        <text>5-[(5-phospho-1-deoxy-D-ribulos-1-ylimino)methylamino]-1-(5-phospho-beta-D-ribosyl)imidazole-4-carboxamide + L-glutamine = D-erythro-1-(imidazol-4-yl)glycerol 3-phosphate + 5-amino-1-(5-phospho-beta-D-ribosyl)imidazole-4-carboxamide + L-glutamate + H(+)</text>
        <dbReference type="Rhea" id="RHEA:24793"/>
        <dbReference type="ChEBI" id="CHEBI:15378"/>
        <dbReference type="ChEBI" id="CHEBI:29985"/>
        <dbReference type="ChEBI" id="CHEBI:58278"/>
        <dbReference type="ChEBI" id="CHEBI:58359"/>
        <dbReference type="ChEBI" id="CHEBI:58475"/>
        <dbReference type="ChEBI" id="CHEBI:58525"/>
        <dbReference type="EC" id="4.3.2.10"/>
    </reaction>
</comment>
<keyword evidence="12" id="KW-0808">Transferase</keyword>
<keyword evidence="7" id="KW-0456">Lyase</keyword>
<proteinExistence type="predicted"/>
<dbReference type="InterPro" id="IPR017926">
    <property type="entry name" value="GATASE"/>
</dbReference>
<dbReference type="PANTHER" id="PTHR42701">
    <property type="entry name" value="IMIDAZOLE GLYCEROL PHOSPHATE SYNTHASE SUBUNIT HISH"/>
    <property type="match status" value="1"/>
</dbReference>
<evidence type="ECO:0000256" key="10">
    <source>
        <dbReference type="PIRSR" id="PIRSR000495-1"/>
    </source>
</evidence>
<evidence type="ECO:0000256" key="6">
    <source>
        <dbReference type="ARBA" id="ARBA00023102"/>
    </source>
</evidence>
<keyword evidence="5" id="KW-0315">Glutamine amidotransferase</keyword>
<dbReference type="EMBL" id="FWDM01000023">
    <property type="protein sequence ID" value="SLM13930.1"/>
    <property type="molecule type" value="Genomic_DNA"/>
</dbReference>
<dbReference type="Gene3D" id="3.40.50.880">
    <property type="match status" value="1"/>
</dbReference>
<dbReference type="InterPro" id="IPR029062">
    <property type="entry name" value="Class_I_gatase-like"/>
</dbReference>
<evidence type="ECO:0000256" key="8">
    <source>
        <dbReference type="ARBA" id="ARBA00047838"/>
    </source>
</evidence>
<keyword evidence="3" id="KW-0028">Amino-acid biosynthesis</keyword>
<dbReference type="InterPro" id="IPR010139">
    <property type="entry name" value="Imidazole-glycPsynth_HisH"/>
</dbReference>
<reference evidence="12" key="1">
    <citation type="submission" date="2017-02" db="EMBL/GenBank/DDBJ databases">
        <authorList>
            <person name="Regsiter A."/>
            <person name="William W."/>
        </authorList>
    </citation>
    <scope>NUCLEOTIDE SEQUENCE</scope>
    <source>
        <strain evidence="12">Bib</strain>
    </source>
</reference>
<evidence type="ECO:0000259" key="11">
    <source>
        <dbReference type="Pfam" id="PF00117"/>
    </source>
</evidence>
<protein>
    <submittedName>
        <fullName evidence="12">Imidazole glycerol phosphate synthase subunit HisH</fullName>
        <ecNumber evidence="12">2.4.2.-</ecNumber>
    </submittedName>
</protein>
<keyword evidence="4" id="KW-0378">Hydrolase</keyword>
<dbReference type="PIRSF" id="PIRSF000495">
    <property type="entry name" value="Amidotransf_hisH"/>
    <property type="match status" value="1"/>
</dbReference>
<keyword evidence="6" id="KW-0368">Histidine biosynthesis</keyword>
<comment type="subunit">
    <text evidence="2">Heterodimer of HisH and HisF.</text>
</comment>
<dbReference type="PROSITE" id="PS51273">
    <property type="entry name" value="GATASE_TYPE_1"/>
    <property type="match status" value="1"/>
</dbReference>
<accession>A0A3P3XJM9</accession>
<evidence type="ECO:0000256" key="2">
    <source>
        <dbReference type="ARBA" id="ARBA00011152"/>
    </source>
</evidence>
<organism evidence="12">
    <name type="scientific">uncultured spirochete</name>
    <dbReference type="NCBI Taxonomy" id="156406"/>
    <lineage>
        <taxon>Bacteria</taxon>
        <taxon>Pseudomonadati</taxon>
        <taxon>Spirochaetota</taxon>
        <taxon>Spirochaetia</taxon>
        <taxon>Spirochaetales</taxon>
        <taxon>environmental samples</taxon>
    </lineage>
</organism>
<evidence type="ECO:0000256" key="5">
    <source>
        <dbReference type="ARBA" id="ARBA00022962"/>
    </source>
</evidence>
<dbReference type="EC" id="2.4.2.-" evidence="12"/>
<evidence type="ECO:0000313" key="12">
    <source>
        <dbReference type="EMBL" id="SLM13930.1"/>
    </source>
</evidence>
<dbReference type="SUPFAM" id="SSF52317">
    <property type="entry name" value="Class I glutamine amidotransferase-like"/>
    <property type="match status" value="1"/>
</dbReference>
<comment type="pathway">
    <text evidence="1">Amino-acid biosynthesis; L-histidine biosynthesis; L-histidine from 5-phospho-alpha-D-ribose 1-diphosphate: step 5/9.</text>
</comment>
<dbReference type="Pfam" id="PF00117">
    <property type="entry name" value="GATase"/>
    <property type="match status" value="1"/>
</dbReference>
<dbReference type="UniPathway" id="UPA00031">
    <property type="reaction ID" value="UER00010"/>
</dbReference>
<dbReference type="GO" id="GO:0000107">
    <property type="term" value="F:imidazoleglycerol-phosphate synthase activity"/>
    <property type="evidence" value="ECO:0007669"/>
    <property type="project" value="RHEA"/>
</dbReference>
<feature type="active site" evidence="10">
    <location>
        <position position="208"/>
    </location>
</feature>
<evidence type="ECO:0000256" key="7">
    <source>
        <dbReference type="ARBA" id="ARBA00023239"/>
    </source>
</evidence>
<dbReference type="GO" id="GO:0004359">
    <property type="term" value="F:glutaminase activity"/>
    <property type="evidence" value="ECO:0007669"/>
    <property type="project" value="UniProtKB-EC"/>
</dbReference>
<evidence type="ECO:0000256" key="4">
    <source>
        <dbReference type="ARBA" id="ARBA00022801"/>
    </source>
</evidence>